<evidence type="ECO:0000313" key="1">
    <source>
        <dbReference type="EMBL" id="KAI5657249.1"/>
    </source>
</evidence>
<dbReference type="Proteomes" id="UP001060085">
    <property type="component" value="Linkage Group LG06"/>
</dbReference>
<dbReference type="EMBL" id="CM044706">
    <property type="protein sequence ID" value="KAI5657249.1"/>
    <property type="molecule type" value="Genomic_DNA"/>
</dbReference>
<accession>A0ACC0A8U7</accession>
<gene>
    <name evidence="1" type="ORF">M9H77_26042</name>
</gene>
<organism evidence="1 2">
    <name type="scientific">Catharanthus roseus</name>
    <name type="common">Madagascar periwinkle</name>
    <name type="synonym">Vinca rosea</name>
    <dbReference type="NCBI Taxonomy" id="4058"/>
    <lineage>
        <taxon>Eukaryota</taxon>
        <taxon>Viridiplantae</taxon>
        <taxon>Streptophyta</taxon>
        <taxon>Embryophyta</taxon>
        <taxon>Tracheophyta</taxon>
        <taxon>Spermatophyta</taxon>
        <taxon>Magnoliopsida</taxon>
        <taxon>eudicotyledons</taxon>
        <taxon>Gunneridae</taxon>
        <taxon>Pentapetalae</taxon>
        <taxon>asterids</taxon>
        <taxon>lamiids</taxon>
        <taxon>Gentianales</taxon>
        <taxon>Apocynaceae</taxon>
        <taxon>Rauvolfioideae</taxon>
        <taxon>Vinceae</taxon>
        <taxon>Catharanthinae</taxon>
        <taxon>Catharanthus</taxon>
    </lineage>
</organism>
<keyword evidence="2" id="KW-1185">Reference proteome</keyword>
<comment type="caution">
    <text evidence="1">The sequence shown here is derived from an EMBL/GenBank/DDBJ whole genome shotgun (WGS) entry which is preliminary data.</text>
</comment>
<reference evidence="2" key="1">
    <citation type="journal article" date="2023" name="Nat. Plants">
        <title>Single-cell RNA sequencing provides a high-resolution roadmap for understanding the multicellular compartmentation of specialized metabolism.</title>
        <authorList>
            <person name="Sun S."/>
            <person name="Shen X."/>
            <person name="Li Y."/>
            <person name="Li Y."/>
            <person name="Wang S."/>
            <person name="Li R."/>
            <person name="Zhang H."/>
            <person name="Shen G."/>
            <person name="Guo B."/>
            <person name="Wei J."/>
            <person name="Xu J."/>
            <person name="St-Pierre B."/>
            <person name="Chen S."/>
            <person name="Sun C."/>
        </authorList>
    </citation>
    <scope>NUCLEOTIDE SEQUENCE [LARGE SCALE GENOMIC DNA]</scope>
</reference>
<name>A0ACC0A8U7_CATRO</name>
<protein>
    <submittedName>
        <fullName evidence="1">Uncharacterized protein</fullName>
    </submittedName>
</protein>
<sequence>MGQLVGCPPPDPSPLSTSTCPRSTCSCLSRKGGYLRAPFLTPRAPRSGTFSRGRQRDGCTGNVWWISCCDEVQPKVPQIETMHLRIIVCTFFANMVCEGSVGGSCITTEAISSTSCNMEV</sequence>
<proteinExistence type="predicted"/>
<evidence type="ECO:0000313" key="2">
    <source>
        <dbReference type="Proteomes" id="UP001060085"/>
    </source>
</evidence>